<organism evidence="2 3">
    <name type="scientific">Ricinus communis</name>
    <name type="common">Castor bean</name>
    <dbReference type="NCBI Taxonomy" id="3988"/>
    <lineage>
        <taxon>Eukaryota</taxon>
        <taxon>Viridiplantae</taxon>
        <taxon>Streptophyta</taxon>
        <taxon>Embryophyta</taxon>
        <taxon>Tracheophyta</taxon>
        <taxon>Spermatophyta</taxon>
        <taxon>Magnoliopsida</taxon>
        <taxon>eudicotyledons</taxon>
        <taxon>Gunneridae</taxon>
        <taxon>Pentapetalae</taxon>
        <taxon>rosids</taxon>
        <taxon>fabids</taxon>
        <taxon>Malpighiales</taxon>
        <taxon>Euphorbiaceae</taxon>
        <taxon>Acalyphoideae</taxon>
        <taxon>Acalypheae</taxon>
        <taxon>Ricinus</taxon>
    </lineage>
</organism>
<gene>
    <name evidence="2" type="ORF">RCOM_1445990</name>
</gene>
<dbReference type="InParanoid" id="B9RH14"/>
<name>B9RH14_RICCO</name>
<dbReference type="EMBL" id="EQ973778">
    <property type="protein sequence ID" value="EEF49376.1"/>
    <property type="molecule type" value="Genomic_DNA"/>
</dbReference>
<sequence>MFQAIKAHPKVKVVVWKAYMHSIPTLSDLYNKRVNVVNICPFCQGSKETSLHLFVDCPIARDCWSCSLVGYSRINASPLVILLKGL</sequence>
<dbReference type="Pfam" id="PF13966">
    <property type="entry name" value="zf-RVT"/>
    <property type="match status" value="1"/>
</dbReference>
<dbReference type="Proteomes" id="UP000008311">
    <property type="component" value="Unassembled WGS sequence"/>
</dbReference>
<dbReference type="AlphaFoldDB" id="B9RH14"/>
<protein>
    <recommendedName>
        <fullName evidence="1">Reverse transcriptase zinc-binding domain-containing protein</fullName>
    </recommendedName>
</protein>
<proteinExistence type="predicted"/>
<evidence type="ECO:0000313" key="3">
    <source>
        <dbReference type="Proteomes" id="UP000008311"/>
    </source>
</evidence>
<evidence type="ECO:0000259" key="1">
    <source>
        <dbReference type="Pfam" id="PF13966"/>
    </source>
</evidence>
<accession>B9RH14</accession>
<reference evidence="3" key="1">
    <citation type="journal article" date="2010" name="Nat. Biotechnol.">
        <title>Draft genome sequence of the oilseed species Ricinus communis.</title>
        <authorList>
            <person name="Chan A.P."/>
            <person name="Crabtree J."/>
            <person name="Zhao Q."/>
            <person name="Lorenzi H."/>
            <person name="Orvis J."/>
            <person name="Puiu D."/>
            <person name="Melake-Berhan A."/>
            <person name="Jones K.M."/>
            <person name="Redman J."/>
            <person name="Chen G."/>
            <person name="Cahoon E.B."/>
            <person name="Gedil M."/>
            <person name="Stanke M."/>
            <person name="Haas B.J."/>
            <person name="Wortman J.R."/>
            <person name="Fraser-Liggett C.M."/>
            <person name="Ravel J."/>
            <person name="Rabinowicz P.D."/>
        </authorList>
    </citation>
    <scope>NUCLEOTIDE SEQUENCE [LARGE SCALE GENOMIC DNA]</scope>
    <source>
        <strain evidence="3">cv. Hale</strain>
    </source>
</reference>
<dbReference type="InterPro" id="IPR026960">
    <property type="entry name" value="RVT-Znf"/>
</dbReference>
<evidence type="ECO:0000313" key="2">
    <source>
        <dbReference type="EMBL" id="EEF49376.1"/>
    </source>
</evidence>
<feature type="domain" description="Reverse transcriptase zinc-binding" evidence="1">
    <location>
        <begin position="6"/>
        <end position="64"/>
    </location>
</feature>
<keyword evidence="3" id="KW-1185">Reference proteome</keyword>